<dbReference type="InterPro" id="IPR036624">
    <property type="entry name" value="Hcp1-lik_sf"/>
</dbReference>
<dbReference type="Gene3D" id="2.30.110.20">
    <property type="entry name" value="Hcp1-like"/>
    <property type="match status" value="1"/>
</dbReference>
<name>A0A098Q057_9XANT</name>
<organism evidence="1 2">
    <name type="scientific">Xanthomonas axonopodis pv. vasculorum</name>
    <dbReference type="NCBI Taxonomy" id="325777"/>
    <lineage>
        <taxon>Bacteria</taxon>
        <taxon>Pseudomonadati</taxon>
        <taxon>Pseudomonadota</taxon>
        <taxon>Gammaproteobacteria</taxon>
        <taxon>Lysobacterales</taxon>
        <taxon>Lysobacteraceae</taxon>
        <taxon>Xanthomonas</taxon>
    </lineage>
</organism>
<dbReference type="PANTHER" id="PTHR36152:SF1">
    <property type="entry name" value="UBIQUITIN-LIKE DOMAIN-CONTAINING PROTEIN"/>
    <property type="match status" value="1"/>
</dbReference>
<protein>
    <submittedName>
        <fullName evidence="1">Uncharacterized protein</fullName>
    </submittedName>
</protein>
<dbReference type="RefSeq" id="WP_042822459.1">
    <property type="nucleotide sequence ID" value="NZ_CP053649.1"/>
</dbReference>
<gene>
    <name evidence="1" type="ORF">GW15_0209385</name>
</gene>
<dbReference type="InterPro" id="IPR053165">
    <property type="entry name" value="HSI-I_assembly_Hcp1"/>
</dbReference>
<dbReference type="AlphaFoldDB" id="A0A098Q057"/>
<dbReference type="EMBL" id="JPHD02000068">
    <property type="protein sequence ID" value="KGE52361.1"/>
    <property type="molecule type" value="Genomic_DNA"/>
</dbReference>
<evidence type="ECO:0000313" key="2">
    <source>
        <dbReference type="Proteomes" id="UP000028012"/>
    </source>
</evidence>
<comment type="caution">
    <text evidence="1">The sequence shown here is derived from an EMBL/GenBank/DDBJ whole genome shotgun (WGS) entry which is preliminary data.</text>
</comment>
<dbReference type="GeneID" id="58003106"/>
<evidence type="ECO:0000313" key="1">
    <source>
        <dbReference type="EMBL" id="KGE52361.1"/>
    </source>
</evidence>
<dbReference type="HOGENOM" id="CLU_112762_0_3_6"/>
<dbReference type="eggNOG" id="COG3157">
    <property type="taxonomic scope" value="Bacteria"/>
</dbReference>
<dbReference type="PANTHER" id="PTHR36152">
    <property type="entry name" value="CYTOPLASMIC PROTEIN-RELATED"/>
    <property type="match status" value="1"/>
</dbReference>
<sequence>MAFDMHLKFGSGDVEIKGASNHAKHKDQVPIISWSWGTSNTGNLHTGAGYAAGGKANVKDISVTKYVDSCSNALLNACCTGARVDSATLYVTNATGEQTDYVTIELSEGVMITSVSTGGIGGEDRLTENVTLHFGKFKYSFQPQDDKGKKQGGTKDFTFNMQEVKKS</sequence>
<dbReference type="InterPro" id="IPR008514">
    <property type="entry name" value="T6SS_Hcp"/>
</dbReference>
<proteinExistence type="predicted"/>
<accession>A0A098Q057</accession>
<dbReference type="SUPFAM" id="SSF141452">
    <property type="entry name" value="Hcp1-like"/>
    <property type="match status" value="1"/>
</dbReference>
<dbReference type="Pfam" id="PF05638">
    <property type="entry name" value="T6SS_HCP"/>
    <property type="match status" value="1"/>
</dbReference>
<reference evidence="1 2" key="1">
    <citation type="submission" date="2014-09" db="EMBL/GenBank/DDBJ databases">
        <title>A draft genome sequence for Xanthomonas axonopodis pv. vasculorum NCPPB 900.</title>
        <authorList>
            <person name="Harrison J."/>
            <person name="Studholme D.J."/>
        </authorList>
    </citation>
    <scope>NUCLEOTIDE SEQUENCE [LARGE SCALE GENOMIC DNA]</scope>
    <source>
        <strain evidence="1 2">NCPPB 900</strain>
    </source>
</reference>
<dbReference type="Proteomes" id="UP000028012">
    <property type="component" value="Unassembled WGS sequence"/>
</dbReference>
<dbReference type="STRING" id="325777.GW15_0209385"/>